<dbReference type="SUPFAM" id="SSF53067">
    <property type="entry name" value="Actin-like ATPase domain"/>
    <property type="match status" value="1"/>
</dbReference>
<dbReference type="EMBL" id="MVBK01000026">
    <property type="protein sequence ID" value="OOG26777.1"/>
    <property type="molecule type" value="Genomic_DNA"/>
</dbReference>
<evidence type="ECO:0000313" key="1">
    <source>
        <dbReference type="EMBL" id="OOG26777.1"/>
    </source>
</evidence>
<dbReference type="OrthoDB" id="5296002at2"/>
<name>A0A1V3NNU8_9GAMM</name>
<gene>
    <name evidence="1" type="ORF">B1C78_04530</name>
</gene>
<evidence type="ECO:0000313" key="2">
    <source>
        <dbReference type="Proteomes" id="UP000189462"/>
    </source>
</evidence>
<dbReference type="STRING" id="108003.B1C78_04530"/>
<dbReference type="RefSeq" id="WP_077277953.1">
    <property type="nucleotide sequence ID" value="NZ_MVBK01000026.1"/>
</dbReference>
<dbReference type="Gene3D" id="3.30.1490.300">
    <property type="match status" value="1"/>
</dbReference>
<evidence type="ECO:0008006" key="3">
    <source>
        <dbReference type="Google" id="ProtNLM"/>
    </source>
</evidence>
<accession>A0A1V3NNU8</accession>
<dbReference type="Proteomes" id="UP000189462">
    <property type="component" value="Unassembled WGS sequence"/>
</dbReference>
<reference evidence="1 2" key="1">
    <citation type="submission" date="2017-02" db="EMBL/GenBank/DDBJ databases">
        <title>Genomic diversity within the haloalkaliphilic genus Thioalkalivibrio.</title>
        <authorList>
            <person name="Ahn A.-C."/>
            <person name="Meier-Kolthoff J."/>
            <person name="Overmars L."/>
            <person name="Richter M."/>
            <person name="Woyke T."/>
            <person name="Sorokin D.Y."/>
            <person name="Muyzer G."/>
        </authorList>
    </citation>
    <scope>NUCLEOTIDE SEQUENCE [LARGE SCALE GENOMIC DNA]</scope>
    <source>
        <strain evidence="1 2">ALJD</strain>
    </source>
</reference>
<comment type="caution">
    <text evidence="1">The sequence shown here is derived from an EMBL/GenBank/DDBJ whole genome shotgun (WGS) entry which is preliminary data.</text>
</comment>
<dbReference type="InterPro" id="IPR043129">
    <property type="entry name" value="ATPase_NBD"/>
</dbReference>
<organism evidence="1 2">
    <name type="scientific">Thioalkalivibrio denitrificans</name>
    <dbReference type="NCBI Taxonomy" id="108003"/>
    <lineage>
        <taxon>Bacteria</taxon>
        <taxon>Pseudomonadati</taxon>
        <taxon>Pseudomonadota</taxon>
        <taxon>Gammaproteobacteria</taxon>
        <taxon>Chromatiales</taxon>
        <taxon>Ectothiorhodospiraceae</taxon>
        <taxon>Thioalkalivibrio</taxon>
    </lineage>
</organism>
<dbReference type="Gene3D" id="3.30.420.40">
    <property type="match status" value="2"/>
</dbReference>
<dbReference type="AlphaFoldDB" id="A0A1V3NNU8"/>
<keyword evidence="2" id="KW-1185">Reference proteome</keyword>
<sequence length="291" mass="31024">MGLCWGSRLALTAVDGLDGEWRLRASHSDAVADDGDAQVRTLSRWVSRARLRRCPAVLTLPPGSYTLTQMERPSVPAEELAAAVRWRLRDVLDYPLEEAVTDVFEVPGQGRAGRPPLVYAVAARADPLRDMVGRAKAAGLQPWKIGIAELALRNLTERAETGPETVAGVYLMPDRGLVQITRGDQLFLSRGLDYGLDTLAGAQDPAGLHERVALELQRTMDYYDSHFGAAPVKRLLVMPGGETVGALADALGSSLGLAARVWQVPGAESQDLESDALLALGGALGAPGGRA</sequence>
<protein>
    <recommendedName>
        <fullName evidence="3">MSHA biogenesis protein MshI</fullName>
    </recommendedName>
</protein>
<proteinExistence type="predicted"/>